<dbReference type="Proteomes" id="UP000053259">
    <property type="component" value="Unassembled WGS sequence"/>
</dbReference>
<gene>
    <name evidence="2" type="ORF">PV09_08056</name>
</gene>
<proteinExistence type="predicted"/>
<dbReference type="GeneID" id="27316029"/>
<dbReference type="EMBL" id="KN847564">
    <property type="protein sequence ID" value="KIW00343.1"/>
    <property type="molecule type" value="Genomic_DNA"/>
</dbReference>
<sequence>MSFPTHPFYVNRSAQHSPQPNHPRSEQYSTDVLLQFESNAHEHTRQILNAEYKRRITVEAELQQMRTSLEKLNVYNTQLINSNNTLRSHLNKLLCLPQFQGSRSDASSTQGSNFKLDPDAPKLQQIKILRRKLARREGDKHEGKVAELVSGPGEPAQFTPKSSGVKGILKKEAL</sequence>
<feature type="compositionally biased region" description="Basic and acidic residues" evidence="1">
    <location>
        <begin position="135"/>
        <end position="145"/>
    </location>
</feature>
<evidence type="ECO:0000313" key="3">
    <source>
        <dbReference type="Proteomes" id="UP000053259"/>
    </source>
</evidence>
<name>A0A0D2A102_9PEZI</name>
<evidence type="ECO:0000256" key="1">
    <source>
        <dbReference type="SAM" id="MobiDB-lite"/>
    </source>
</evidence>
<reference evidence="2 3" key="1">
    <citation type="submission" date="2015-01" db="EMBL/GenBank/DDBJ databases">
        <title>The Genome Sequence of Ochroconis gallopava CBS43764.</title>
        <authorList>
            <consortium name="The Broad Institute Genomics Platform"/>
            <person name="Cuomo C."/>
            <person name="de Hoog S."/>
            <person name="Gorbushina A."/>
            <person name="Stielow B."/>
            <person name="Teixiera M."/>
            <person name="Abouelleil A."/>
            <person name="Chapman S.B."/>
            <person name="Priest M."/>
            <person name="Young S.K."/>
            <person name="Wortman J."/>
            <person name="Nusbaum C."/>
            <person name="Birren B."/>
        </authorList>
    </citation>
    <scope>NUCLEOTIDE SEQUENCE [LARGE SCALE GENOMIC DNA]</scope>
    <source>
        <strain evidence="2 3">CBS 43764</strain>
    </source>
</reference>
<dbReference type="AlphaFoldDB" id="A0A0D2A102"/>
<accession>A0A0D2A102</accession>
<evidence type="ECO:0000313" key="2">
    <source>
        <dbReference type="EMBL" id="KIW00343.1"/>
    </source>
</evidence>
<dbReference type="HOGENOM" id="CLU_1541299_0_0_1"/>
<organism evidence="2 3">
    <name type="scientific">Verruconis gallopava</name>
    <dbReference type="NCBI Taxonomy" id="253628"/>
    <lineage>
        <taxon>Eukaryota</taxon>
        <taxon>Fungi</taxon>
        <taxon>Dikarya</taxon>
        <taxon>Ascomycota</taxon>
        <taxon>Pezizomycotina</taxon>
        <taxon>Dothideomycetes</taxon>
        <taxon>Pleosporomycetidae</taxon>
        <taxon>Venturiales</taxon>
        <taxon>Sympoventuriaceae</taxon>
        <taxon>Verruconis</taxon>
    </lineage>
</organism>
<dbReference type="RefSeq" id="XP_016210212.1">
    <property type="nucleotide sequence ID" value="XM_016361906.1"/>
</dbReference>
<feature type="region of interest" description="Disordered" evidence="1">
    <location>
        <begin position="1"/>
        <end position="26"/>
    </location>
</feature>
<keyword evidence="3" id="KW-1185">Reference proteome</keyword>
<feature type="region of interest" description="Disordered" evidence="1">
    <location>
        <begin position="134"/>
        <end position="174"/>
    </location>
</feature>
<feature type="non-terminal residue" evidence="2">
    <location>
        <position position="1"/>
    </location>
</feature>
<dbReference type="InParanoid" id="A0A0D2A102"/>
<protein>
    <submittedName>
        <fullName evidence="2">Uncharacterized protein</fullName>
    </submittedName>
</protein>
<dbReference type="VEuPathDB" id="FungiDB:PV09_08056"/>